<evidence type="ECO:0000313" key="1">
    <source>
        <dbReference type="EMBL" id="KKM76758.1"/>
    </source>
</evidence>
<comment type="caution">
    <text evidence="1">The sequence shown here is derived from an EMBL/GenBank/DDBJ whole genome shotgun (WGS) entry which is preliminary data.</text>
</comment>
<proteinExistence type="predicted"/>
<accession>A0A0F9K487</accession>
<reference evidence="1" key="1">
    <citation type="journal article" date="2015" name="Nature">
        <title>Complex archaea that bridge the gap between prokaryotes and eukaryotes.</title>
        <authorList>
            <person name="Spang A."/>
            <person name="Saw J.H."/>
            <person name="Jorgensen S.L."/>
            <person name="Zaremba-Niedzwiedzka K."/>
            <person name="Martijn J."/>
            <person name="Lind A.E."/>
            <person name="van Eijk R."/>
            <person name="Schleper C."/>
            <person name="Guy L."/>
            <person name="Ettema T.J."/>
        </authorList>
    </citation>
    <scope>NUCLEOTIDE SEQUENCE</scope>
</reference>
<dbReference type="AlphaFoldDB" id="A0A0F9K487"/>
<name>A0A0F9K487_9ZZZZ</name>
<dbReference type="EMBL" id="LAZR01008753">
    <property type="protein sequence ID" value="KKM76758.1"/>
    <property type="molecule type" value="Genomic_DNA"/>
</dbReference>
<organism evidence="1">
    <name type="scientific">marine sediment metagenome</name>
    <dbReference type="NCBI Taxonomy" id="412755"/>
    <lineage>
        <taxon>unclassified sequences</taxon>
        <taxon>metagenomes</taxon>
        <taxon>ecological metagenomes</taxon>
    </lineage>
</organism>
<sequence>MKKLSELKSLGKFPVCERKLISDLLIELEAVEPEYKLGDIWKICYSTGEEATIKITQLDSYSMGRGTKVYKNGGTYKNASINESDVIGKERLWREPSE</sequence>
<protein>
    <submittedName>
        <fullName evidence="1">Uncharacterized protein</fullName>
    </submittedName>
</protein>
<gene>
    <name evidence="1" type="ORF">LCGC14_1376910</name>
</gene>